<gene>
    <name evidence="4" type="ORF">GCM10011610_06250</name>
</gene>
<dbReference type="Proteomes" id="UP000658127">
    <property type="component" value="Unassembled WGS sequence"/>
</dbReference>
<evidence type="ECO:0000256" key="2">
    <source>
        <dbReference type="ARBA" id="ARBA00035108"/>
    </source>
</evidence>
<comment type="similarity">
    <text evidence="3">Belongs to the gas vesicle GvpF/GvpL family.</text>
</comment>
<evidence type="ECO:0000313" key="4">
    <source>
        <dbReference type="EMBL" id="GGN68744.1"/>
    </source>
</evidence>
<evidence type="ECO:0000313" key="5">
    <source>
        <dbReference type="Proteomes" id="UP000658127"/>
    </source>
</evidence>
<comment type="caution">
    <text evidence="4">The sequence shown here is derived from an EMBL/GenBank/DDBJ whole genome shotgun (WGS) entry which is preliminary data.</text>
</comment>
<name>A0ABQ2K6N4_9NOCA</name>
<dbReference type="EMBL" id="BMNE01000001">
    <property type="protein sequence ID" value="GGN68744.1"/>
    <property type="molecule type" value="Genomic_DNA"/>
</dbReference>
<accession>A0ABQ2K6N4</accession>
<comment type="subcellular location">
    <subcellularLocation>
        <location evidence="2">Gas vesicle</location>
    </subcellularLocation>
</comment>
<keyword evidence="5" id="KW-1185">Reference proteome</keyword>
<keyword evidence="1" id="KW-0304">Gas vesicle</keyword>
<dbReference type="RefSeq" id="WP_189023533.1">
    <property type="nucleotide sequence ID" value="NZ_BMNE01000001.1"/>
</dbReference>
<organism evidence="4 5">
    <name type="scientific">Nocardia rhizosphaerihabitans</name>
    <dbReference type="NCBI Taxonomy" id="1691570"/>
    <lineage>
        <taxon>Bacteria</taxon>
        <taxon>Bacillati</taxon>
        <taxon>Actinomycetota</taxon>
        <taxon>Actinomycetes</taxon>
        <taxon>Mycobacteriales</taxon>
        <taxon>Nocardiaceae</taxon>
        <taxon>Nocardia</taxon>
    </lineage>
</organism>
<dbReference type="InterPro" id="IPR009430">
    <property type="entry name" value="GvpL/GvpF"/>
</dbReference>
<dbReference type="Pfam" id="PF06386">
    <property type="entry name" value="GvpL_GvpF"/>
    <property type="match status" value="1"/>
</dbReference>
<evidence type="ECO:0000256" key="3">
    <source>
        <dbReference type="ARBA" id="ARBA00035643"/>
    </source>
</evidence>
<sequence length="283" mass="30012">MTPGLGVWLYAVTSSRDGVADLNELTGVAGEPVRTVVSDDLTAVVGSVPLEVFGEQPLRGHLEDLDWLAATARTHDAVVSTVVRRGPALPLRLATVFSDDDRVRELLDERRAEFGAALALVSGRTEWGVKAYGDRAALTAAVAEARAANEGGDRAALTAAVAEARAANEGGATGAGTAYLARRRAQLSAQETVERDAAARAAEIHTRLVRHAAAGRLQALTDPALSGRRDWMVLNGTYLVDDDRIDDFTATVTMLGSEFPGIRLELTGPWPPYSFAGVEREPA</sequence>
<dbReference type="PANTHER" id="PTHR36852:SF1">
    <property type="entry name" value="PROTEIN GVPL 2"/>
    <property type="match status" value="1"/>
</dbReference>
<proteinExistence type="inferred from homology"/>
<dbReference type="PANTHER" id="PTHR36852">
    <property type="entry name" value="PROTEIN GVPL 2"/>
    <property type="match status" value="1"/>
</dbReference>
<evidence type="ECO:0000256" key="1">
    <source>
        <dbReference type="ARBA" id="ARBA00022987"/>
    </source>
</evidence>
<protein>
    <submittedName>
        <fullName evidence="4">Gas vesicle protein</fullName>
    </submittedName>
</protein>
<reference evidence="5" key="1">
    <citation type="journal article" date="2019" name="Int. J. Syst. Evol. Microbiol.">
        <title>The Global Catalogue of Microorganisms (GCM) 10K type strain sequencing project: providing services to taxonomists for standard genome sequencing and annotation.</title>
        <authorList>
            <consortium name="The Broad Institute Genomics Platform"/>
            <consortium name="The Broad Institute Genome Sequencing Center for Infectious Disease"/>
            <person name="Wu L."/>
            <person name="Ma J."/>
        </authorList>
    </citation>
    <scope>NUCLEOTIDE SEQUENCE [LARGE SCALE GENOMIC DNA]</scope>
    <source>
        <strain evidence="5">CGMCC 4.7329</strain>
    </source>
</reference>